<dbReference type="EMBL" id="AP021879">
    <property type="protein sequence ID" value="BBO90291.1"/>
    <property type="molecule type" value="Genomic_DNA"/>
</dbReference>
<evidence type="ECO:0000256" key="4">
    <source>
        <dbReference type="ARBA" id="ARBA00022989"/>
    </source>
</evidence>
<reference evidence="8 9" key="1">
    <citation type="submission" date="2019-11" db="EMBL/GenBank/DDBJ databases">
        <title>Comparative genomics of hydrocarbon-degrading Desulfosarcina strains.</title>
        <authorList>
            <person name="Watanabe M."/>
            <person name="Kojima H."/>
            <person name="Fukui M."/>
        </authorList>
    </citation>
    <scope>NUCLEOTIDE SEQUENCE [LARGE SCALE GENOMIC DNA]</scope>
    <source>
        <strain evidence="9">oXyS1</strain>
    </source>
</reference>
<proteinExistence type="predicted"/>
<feature type="transmembrane region" description="Helical" evidence="6">
    <location>
        <begin position="37"/>
        <end position="57"/>
    </location>
</feature>
<protein>
    <recommendedName>
        <fullName evidence="7">Cardiolipin synthase N-terminal domain-containing protein</fullName>
    </recommendedName>
</protein>
<dbReference type="GO" id="GO:0005886">
    <property type="term" value="C:plasma membrane"/>
    <property type="evidence" value="ECO:0007669"/>
    <property type="project" value="UniProtKB-SubCell"/>
</dbReference>
<dbReference type="Proteomes" id="UP000422108">
    <property type="component" value="Chromosome"/>
</dbReference>
<name>A0A5K8ACM3_9BACT</name>
<keyword evidence="2" id="KW-1003">Cell membrane</keyword>
<dbReference type="Pfam" id="PF13396">
    <property type="entry name" value="PLDc_N"/>
    <property type="match status" value="1"/>
</dbReference>
<sequence length="72" mass="7825">MSTGMVVVLTGVVFFLLTCVAILDIARKDFGSIQMKALWGFLVAMVPFIGVIIYFLIGYKKGKRPVAEGPAD</sequence>
<gene>
    <name evidence="8" type="ORF">DSCOOX_34710</name>
</gene>
<evidence type="ECO:0000256" key="2">
    <source>
        <dbReference type="ARBA" id="ARBA00022475"/>
    </source>
</evidence>
<comment type="subcellular location">
    <subcellularLocation>
        <location evidence="1">Cell membrane</location>
        <topology evidence="1">Multi-pass membrane protein</topology>
    </subcellularLocation>
</comment>
<keyword evidence="9" id="KW-1185">Reference proteome</keyword>
<feature type="domain" description="Cardiolipin synthase N-terminal" evidence="7">
    <location>
        <begin position="17"/>
        <end position="58"/>
    </location>
</feature>
<evidence type="ECO:0000259" key="7">
    <source>
        <dbReference type="Pfam" id="PF13396"/>
    </source>
</evidence>
<keyword evidence="5 6" id="KW-0472">Membrane</keyword>
<accession>A0A5K8ACM3</accession>
<evidence type="ECO:0000313" key="9">
    <source>
        <dbReference type="Proteomes" id="UP000422108"/>
    </source>
</evidence>
<evidence type="ECO:0000256" key="3">
    <source>
        <dbReference type="ARBA" id="ARBA00022692"/>
    </source>
</evidence>
<dbReference type="InterPro" id="IPR027379">
    <property type="entry name" value="CLS_N"/>
</dbReference>
<evidence type="ECO:0000256" key="1">
    <source>
        <dbReference type="ARBA" id="ARBA00004651"/>
    </source>
</evidence>
<keyword evidence="4 6" id="KW-1133">Transmembrane helix</keyword>
<evidence type="ECO:0000313" key="8">
    <source>
        <dbReference type="EMBL" id="BBO90291.1"/>
    </source>
</evidence>
<evidence type="ECO:0000256" key="6">
    <source>
        <dbReference type="SAM" id="Phobius"/>
    </source>
</evidence>
<keyword evidence="3 6" id="KW-0812">Transmembrane</keyword>
<evidence type="ECO:0000256" key="5">
    <source>
        <dbReference type="ARBA" id="ARBA00023136"/>
    </source>
</evidence>
<dbReference type="AlphaFoldDB" id="A0A5K8ACM3"/>
<dbReference type="RefSeq" id="WP_155311367.1">
    <property type="nucleotide sequence ID" value="NZ_AP021879.1"/>
</dbReference>
<organism evidence="8 9">
    <name type="scientific">Desulfosarcina ovata subsp. ovata</name>
    <dbReference type="NCBI Taxonomy" id="2752305"/>
    <lineage>
        <taxon>Bacteria</taxon>
        <taxon>Pseudomonadati</taxon>
        <taxon>Thermodesulfobacteriota</taxon>
        <taxon>Desulfobacteria</taxon>
        <taxon>Desulfobacterales</taxon>
        <taxon>Desulfosarcinaceae</taxon>
        <taxon>Desulfosarcina</taxon>
    </lineage>
</organism>